<evidence type="ECO:0000259" key="3">
    <source>
        <dbReference type="Pfam" id="PF13505"/>
    </source>
</evidence>
<feature type="chain" id="PRO_5003138277" description="Outer membrane protein beta-barrel domain-containing protein" evidence="2">
    <location>
        <begin position="23"/>
        <end position="204"/>
    </location>
</feature>
<keyword evidence="1 2" id="KW-0732">Signal</keyword>
<protein>
    <recommendedName>
        <fullName evidence="3">Outer membrane protein beta-barrel domain-containing protein</fullName>
    </recommendedName>
</protein>
<dbReference type="STRING" id="862515.HMPREF0658_1557"/>
<evidence type="ECO:0000313" key="5">
    <source>
        <dbReference type="Proteomes" id="UP000004394"/>
    </source>
</evidence>
<gene>
    <name evidence="4" type="ORF">HMPREF0658_1557</name>
</gene>
<evidence type="ECO:0000256" key="2">
    <source>
        <dbReference type="SAM" id="SignalP"/>
    </source>
</evidence>
<proteinExistence type="predicted"/>
<dbReference type="AlphaFoldDB" id="E0NTQ4"/>
<dbReference type="eggNOG" id="COG3637">
    <property type="taxonomic scope" value="Bacteria"/>
</dbReference>
<dbReference type="Proteomes" id="UP000004394">
    <property type="component" value="Unassembled WGS sequence"/>
</dbReference>
<keyword evidence="5" id="KW-1185">Reference proteome</keyword>
<dbReference type="RefSeq" id="WP_006949715.1">
    <property type="nucleotide sequence ID" value="NZ_BAJI01000002.1"/>
</dbReference>
<dbReference type="OrthoDB" id="1011633at2"/>
<evidence type="ECO:0000313" key="4">
    <source>
        <dbReference type="EMBL" id="EFM01437.1"/>
    </source>
</evidence>
<dbReference type="BioCyc" id="PMAR862515-HMP:GMOO-1581-MONOMER"/>
<feature type="domain" description="Outer membrane protein beta-barrel" evidence="3">
    <location>
        <begin position="8"/>
        <end position="204"/>
    </location>
</feature>
<organism evidence="4 5">
    <name type="scientific">Hoylesella marshii DSM 16973 = JCM 13450</name>
    <dbReference type="NCBI Taxonomy" id="862515"/>
    <lineage>
        <taxon>Bacteria</taxon>
        <taxon>Pseudomonadati</taxon>
        <taxon>Bacteroidota</taxon>
        <taxon>Bacteroidia</taxon>
        <taxon>Bacteroidales</taxon>
        <taxon>Prevotellaceae</taxon>
        <taxon>Hoylesella</taxon>
    </lineage>
</organism>
<feature type="signal peptide" evidence="2">
    <location>
        <begin position="1"/>
        <end position="22"/>
    </location>
</feature>
<sequence length="204" mass="22018">MKKTIQMALIALALCSVSTARAQVKFGIKAGINVSQMSMSRNVVDASNRLGYFVGPTLKIGMPVIGIGCDISALYDHRDAKLKDSDVNMSKTISQESIKISINLRYGIGFGDNAGIFAFAGPQFGFNIGDKKQTLVKDAADWRLETSNFSINIGAGAILAKHLQVAAGYNIVCGKTGEVRIDTGIKEKVRGRNNAWQLSGTYYF</sequence>
<dbReference type="HOGENOM" id="CLU_082049_5_2_10"/>
<accession>E0NTQ4</accession>
<dbReference type="EMBL" id="AEEI01000050">
    <property type="protein sequence ID" value="EFM01437.1"/>
    <property type="molecule type" value="Genomic_DNA"/>
</dbReference>
<dbReference type="InterPro" id="IPR027385">
    <property type="entry name" value="Beta-barrel_OMP"/>
</dbReference>
<dbReference type="SUPFAM" id="SSF56925">
    <property type="entry name" value="OMPA-like"/>
    <property type="match status" value="1"/>
</dbReference>
<reference evidence="4" key="1">
    <citation type="submission" date="2010-07" db="EMBL/GenBank/DDBJ databases">
        <authorList>
            <person name="Muzny D."/>
            <person name="Qin X."/>
            <person name="Deng J."/>
            <person name="Jiang H."/>
            <person name="Liu Y."/>
            <person name="Qu J."/>
            <person name="Song X.-Z."/>
            <person name="Zhang L."/>
            <person name="Thornton R."/>
            <person name="Coyle M."/>
            <person name="Francisco L."/>
            <person name="Jackson L."/>
            <person name="Javaid M."/>
            <person name="Korchina V."/>
            <person name="Kovar C."/>
            <person name="Mata R."/>
            <person name="Mathew T."/>
            <person name="Ngo R."/>
            <person name="Nguyen L."/>
            <person name="Nguyen N."/>
            <person name="Okwuonu G."/>
            <person name="Ongeri F."/>
            <person name="Pham C."/>
            <person name="Simmons D."/>
            <person name="Wilczek-Boney K."/>
            <person name="Hale W."/>
            <person name="Jakkamsetti A."/>
            <person name="Pham P."/>
            <person name="Ruth R."/>
            <person name="San Lucas F."/>
            <person name="Warren J."/>
            <person name="Zhang J."/>
            <person name="Zhao Z."/>
            <person name="Zhou C."/>
            <person name="Zhu D."/>
            <person name="Lee S."/>
            <person name="Bess C."/>
            <person name="Blankenburg K."/>
            <person name="Forbes L."/>
            <person name="Fu Q."/>
            <person name="Gubbala S."/>
            <person name="Hirani K."/>
            <person name="Jayaseelan J.C."/>
            <person name="Lara F."/>
            <person name="Munidasa M."/>
            <person name="Palculict T."/>
            <person name="Patil S."/>
            <person name="Pu L.-L."/>
            <person name="Saada N."/>
            <person name="Tang L."/>
            <person name="Weissenberger G."/>
            <person name="Zhu Y."/>
            <person name="Hemphill L."/>
            <person name="Shang Y."/>
            <person name="Youmans B."/>
            <person name="Ayvaz T."/>
            <person name="Ross M."/>
            <person name="Santibanez J."/>
            <person name="Aqrawi P."/>
            <person name="Gross S."/>
            <person name="Joshi V."/>
            <person name="Fowler G."/>
            <person name="Nazareth L."/>
            <person name="Reid J."/>
            <person name="Worley K."/>
            <person name="Petrosino J."/>
            <person name="Highlander S."/>
            <person name="Gibbs R."/>
        </authorList>
    </citation>
    <scope>NUCLEOTIDE SEQUENCE [LARGE SCALE GENOMIC DNA]</scope>
    <source>
        <strain evidence="4">DSM 16973</strain>
    </source>
</reference>
<dbReference type="InterPro" id="IPR011250">
    <property type="entry name" value="OMP/PagP_B-barrel"/>
</dbReference>
<name>E0NTQ4_9BACT</name>
<comment type="caution">
    <text evidence="4">The sequence shown here is derived from an EMBL/GenBank/DDBJ whole genome shotgun (WGS) entry which is preliminary data.</text>
</comment>
<dbReference type="Pfam" id="PF13505">
    <property type="entry name" value="OMP_b-brl"/>
    <property type="match status" value="1"/>
</dbReference>
<evidence type="ECO:0000256" key="1">
    <source>
        <dbReference type="ARBA" id="ARBA00022729"/>
    </source>
</evidence>